<sequence length="136" mass="15927">MSTPTYARIHEWYESYGYATVGEEVHYIHLNNIWGIPDTKSRKNLTNCLILVYRTADGKRHPVIHSAQFVVCEVIYLRDGSWKFARWLNEYVRQRCIKELYTEHVPEKNHTVRAFDAEPGEIMSVFKQINQPALAG</sequence>
<dbReference type="AlphaFoldDB" id="A0A1F7YMG6"/>
<comment type="caution">
    <text evidence="1">The sequence shown here is derived from an EMBL/GenBank/DDBJ whole genome shotgun (WGS) entry which is preliminary data.</text>
</comment>
<evidence type="ECO:0000313" key="2">
    <source>
        <dbReference type="Proteomes" id="UP000177263"/>
    </source>
</evidence>
<gene>
    <name evidence="1" type="ORF">A2801_03650</name>
</gene>
<proteinExistence type="predicted"/>
<reference evidence="1 2" key="1">
    <citation type="journal article" date="2016" name="Nat. Commun.">
        <title>Thousands of microbial genomes shed light on interconnected biogeochemical processes in an aquifer system.</title>
        <authorList>
            <person name="Anantharaman K."/>
            <person name="Brown C.T."/>
            <person name="Hug L.A."/>
            <person name="Sharon I."/>
            <person name="Castelle C.J."/>
            <person name="Probst A.J."/>
            <person name="Thomas B.C."/>
            <person name="Singh A."/>
            <person name="Wilkins M.J."/>
            <person name="Karaoz U."/>
            <person name="Brodie E.L."/>
            <person name="Williams K.H."/>
            <person name="Hubbard S.S."/>
            <person name="Banfield J.F."/>
        </authorList>
    </citation>
    <scope>NUCLEOTIDE SEQUENCE [LARGE SCALE GENOMIC DNA]</scope>
</reference>
<dbReference type="EMBL" id="MGGM01000028">
    <property type="protein sequence ID" value="OGM28514.1"/>
    <property type="molecule type" value="Genomic_DNA"/>
</dbReference>
<accession>A0A1F7YMG6</accession>
<name>A0A1F7YMG6_9BACT</name>
<evidence type="ECO:0000313" key="1">
    <source>
        <dbReference type="EMBL" id="OGM28514.1"/>
    </source>
</evidence>
<protein>
    <submittedName>
        <fullName evidence="1">Uncharacterized protein</fullName>
    </submittedName>
</protein>
<dbReference type="STRING" id="1802500.A2801_03650"/>
<dbReference type="Proteomes" id="UP000177263">
    <property type="component" value="Unassembled WGS sequence"/>
</dbReference>
<organism evidence="1 2">
    <name type="scientific">Candidatus Woesebacteria bacterium RIFCSPHIGHO2_01_FULL_41_10</name>
    <dbReference type="NCBI Taxonomy" id="1802500"/>
    <lineage>
        <taxon>Bacteria</taxon>
        <taxon>Candidatus Woeseibacteriota</taxon>
    </lineage>
</organism>